<feature type="coiled-coil region" evidence="1">
    <location>
        <begin position="66"/>
        <end position="93"/>
    </location>
</feature>
<evidence type="ECO:0000256" key="1">
    <source>
        <dbReference type="SAM" id="Coils"/>
    </source>
</evidence>
<evidence type="ECO:0000256" key="2">
    <source>
        <dbReference type="SAM" id="MobiDB-lite"/>
    </source>
</evidence>
<organism evidence="3">
    <name type="scientific">viral metagenome</name>
    <dbReference type="NCBI Taxonomy" id="1070528"/>
    <lineage>
        <taxon>unclassified sequences</taxon>
        <taxon>metagenomes</taxon>
        <taxon>organismal metagenomes</taxon>
    </lineage>
</organism>
<dbReference type="EMBL" id="MN740128">
    <property type="protein sequence ID" value="QHT88966.1"/>
    <property type="molecule type" value="Genomic_DNA"/>
</dbReference>
<protein>
    <submittedName>
        <fullName evidence="3">Uncharacterized protein</fullName>
    </submittedName>
</protein>
<feature type="region of interest" description="Disordered" evidence="2">
    <location>
        <begin position="270"/>
        <end position="297"/>
    </location>
</feature>
<keyword evidence="1" id="KW-0175">Coiled coil</keyword>
<dbReference type="AlphaFoldDB" id="A0A6C0I9F4"/>
<reference evidence="3" key="1">
    <citation type="journal article" date="2020" name="Nature">
        <title>Giant virus diversity and host interactions through global metagenomics.</title>
        <authorList>
            <person name="Schulz F."/>
            <person name="Roux S."/>
            <person name="Paez-Espino D."/>
            <person name="Jungbluth S."/>
            <person name="Walsh D.A."/>
            <person name="Denef V.J."/>
            <person name="McMahon K.D."/>
            <person name="Konstantinidis K.T."/>
            <person name="Eloe-Fadrosh E.A."/>
            <person name="Kyrpides N.C."/>
            <person name="Woyke T."/>
        </authorList>
    </citation>
    <scope>NUCLEOTIDE SEQUENCE</scope>
    <source>
        <strain evidence="3">GVMAG-M-3300023184-51</strain>
    </source>
</reference>
<sequence>MREIDDGFKRQDEFLEFLVKGHKEEEKMEEVVREEEVSSSEAKEQEIREAVVKVEEKFEDKYLQKFKAFKNEYSFTENELKIEQEKYEELKTVFTNNKAKEIEDITWKITKLQRILNCVTFDENGKMIDVSENGTRLLTRYYDIEEEYEDNPDNYMLSDLFGELSEILTETQQKLKEQEDQIVSDSDFKEQAYQYMLKNKLDGYINNYINEMTPLGNVYMRYNNSKKSFEYYSNNTIPYRYLEPVGRKFVLTYFCKPLFIDIEDELKKAQVKKDDKKAEEKDRKENDKNGNDRKDVFAKMKSYNNTTQEMSKMGKQNVLPPQIKANLPNVNTSSGADDMLLKENSNRYTWEGRLANMNLLKKVDRKTVDKTYAMSFAEFKRLRQQQIN</sequence>
<proteinExistence type="predicted"/>
<evidence type="ECO:0000313" key="3">
    <source>
        <dbReference type="EMBL" id="QHT88966.1"/>
    </source>
</evidence>
<name>A0A6C0I9F4_9ZZZZ</name>
<accession>A0A6C0I9F4</accession>